<evidence type="ECO:0000313" key="9">
    <source>
        <dbReference type="Proteomes" id="UP000275225"/>
    </source>
</evidence>
<dbReference type="EMBL" id="RQJX01000008">
    <property type="protein sequence ID" value="RQN08195.1"/>
    <property type="molecule type" value="Genomic_DNA"/>
</dbReference>
<dbReference type="Proteomes" id="UP000275225">
    <property type="component" value="Unassembled WGS sequence"/>
</dbReference>
<sequence>MRAGGRTRRPALAGLCLVEFCSWGVLYYTLPVLGVTITEATGWPSLAVPAVYTLGLLLAAALAPLAGRCVDQFGPRRVMAFGSLVGAAGMILSTTGPSLLVFTLSWCVVGVAQAATLYPPAFSAAHQWFGAGGWPLTVITLAGGISSTALAPVIAGLGDELGWRQAVLVLATGYGVLSTVAAVVLLTPHWRRPERRGREHREYVDTIRRSGAFRASRAALAIAALGLYAVTLTLIPLLTERGVPYREAAVIFGLVGAGQVLGRLAFHPLSRFGDPRSRLLVQVAASAVVITVLGVVHGPLLAFALAAVLAGAVRGAHTLAAATAVSDRWGSEAYATILGRFHAPIAAAMALGPAAGAAVAHLTGSYATAALVFATLTLLAVALIRKA</sequence>
<proteinExistence type="predicted"/>
<dbReference type="InterPro" id="IPR011701">
    <property type="entry name" value="MFS"/>
</dbReference>
<dbReference type="PANTHER" id="PTHR43385">
    <property type="entry name" value="RIBOFLAVIN TRANSPORTER RIBJ"/>
    <property type="match status" value="1"/>
</dbReference>
<accession>A0A3N6X268</accession>
<feature type="transmembrane region" description="Helical" evidence="6">
    <location>
        <begin position="166"/>
        <end position="186"/>
    </location>
</feature>
<dbReference type="InterPro" id="IPR052983">
    <property type="entry name" value="MFS_Riboflavin_Transporter"/>
</dbReference>
<dbReference type="OrthoDB" id="7200137at2"/>
<evidence type="ECO:0000256" key="4">
    <source>
        <dbReference type="ARBA" id="ARBA00022989"/>
    </source>
</evidence>
<feature type="transmembrane region" description="Helical" evidence="6">
    <location>
        <begin position="133"/>
        <end position="154"/>
    </location>
</feature>
<dbReference type="Gene3D" id="1.20.1250.20">
    <property type="entry name" value="MFS general substrate transporter like domains"/>
    <property type="match status" value="1"/>
</dbReference>
<dbReference type="RefSeq" id="WP_124236591.1">
    <property type="nucleotide sequence ID" value="NZ_JBHUFI010000006.1"/>
</dbReference>
<feature type="transmembrane region" description="Helical" evidence="6">
    <location>
        <begin position="218"/>
        <end position="239"/>
    </location>
</feature>
<keyword evidence="5 6" id="KW-0472">Membrane</keyword>
<feature type="transmembrane region" description="Helical" evidence="6">
    <location>
        <begin position="245"/>
        <end position="266"/>
    </location>
</feature>
<feature type="domain" description="Major facilitator superfamily (MFS) profile" evidence="7">
    <location>
        <begin position="1"/>
        <end position="387"/>
    </location>
</feature>
<feature type="transmembrane region" description="Helical" evidence="6">
    <location>
        <begin position="366"/>
        <end position="384"/>
    </location>
</feature>
<evidence type="ECO:0000256" key="2">
    <source>
        <dbReference type="ARBA" id="ARBA00022448"/>
    </source>
</evidence>
<evidence type="ECO:0000313" key="8">
    <source>
        <dbReference type="EMBL" id="RQN08195.1"/>
    </source>
</evidence>
<dbReference type="GO" id="GO:0022857">
    <property type="term" value="F:transmembrane transporter activity"/>
    <property type="evidence" value="ECO:0007669"/>
    <property type="project" value="InterPro"/>
</dbReference>
<dbReference type="GO" id="GO:0005886">
    <property type="term" value="C:plasma membrane"/>
    <property type="evidence" value="ECO:0007669"/>
    <property type="project" value="UniProtKB-SubCell"/>
</dbReference>
<dbReference type="Pfam" id="PF07690">
    <property type="entry name" value="MFS_1"/>
    <property type="match status" value="1"/>
</dbReference>
<reference evidence="8 9" key="1">
    <citation type="submission" date="2018-11" db="EMBL/GenBank/DDBJ databases">
        <authorList>
            <person name="Li F."/>
        </authorList>
    </citation>
    <scope>NUCLEOTIDE SEQUENCE [LARGE SCALE GENOMIC DNA]</scope>
    <source>
        <strain evidence="8 9">YS17T</strain>
    </source>
</reference>
<evidence type="ECO:0000259" key="7">
    <source>
        <dbReference type="PROSITE" id="PS50850"/>
    </source>
</evidence>
<evidence type="ECO:0000256" key="1">
    <source>
        <dbReference type="ARBA" id="ARBA00004651"/>
    </source>
</evidence>
<dbReference type="InterPro" id="IPR036259">
    <property type="entry name" value="MFS_trans_sf"/>
</dbReference>
<dbReference type="PROSITE" id="PS50850">
    <property type="entry name" value="MFS"/>
    <property type="match status" value="1"/>
</dbReference>
<protein>
    <submittedName>
        <fullName evidence="8">MFS transporter</fullName>
    </submittedName>
</protein>
<dbReference type="PANTHER" id="PTHR43385:SF1">
    <property type="entry name" value="RIBOFLAVIN TRANSPORTER RIBJ"/>
    <property type="match status" value="1"/>
</dbReference>
<keyword evidence="9" id="KW-1185">Reference proteome</keyword>
<keyword evidence="3 6" id="KW-0812">Transmembrane</keyword>
<organism evidence="8 9">
    <name type="scientific">Aeromicrobium camelliae</name>
    <dbReference type="NCBI Taxonomy" id="1538144"/>
    <lineage>
        <taxon>Bacteria</taxon>
        <taxon>Bacillati</taxon>
        <taxon>Actinomycetota</taxon>
        <taxon>Actinomycetes</taxon>
        <taxon>Propionibacteriales</taxon>
        <taxon>Nocardioidaceae</taxon>
        <taxon>Aeromicrobium</taxon>
    </lineage>
</organism>
<feature type="transmembrane region" description="Helical" evidence="6">
    <location>
        <begin position="78"/>
        <end position="94"/>
    </location>
</feature>
<feature type="transmembrane region" description="Helical" evidence="6">
    <location>
        <begin position="42"/>
        <end position="66"/>
    </location>
</feature>
<keyword evidence="2" id="KW-0813">Transport</keyword>
<feature type="transmembrane region" description="Helical" evidence="6">
    <location>
        <begin position="12"/>
        <end position="30"/>
    </location>
</feature>
<dbReference type="InterPro" id="IPR020846">
    <property type="entry name" value="MFS_dom"/>
</dbReference>
<evidence type="ECO:0000256" key="3">
    <source>
        <dbReference type="ARBA" id="ARBA00022692"/>
    </source>
</evidence>
<gene>
    <name evidence="8" type="ORF">EHW97_07745</name>
</gene>
<dbReference type="AlphaFoldDB" id="A0A3N6X268"/>
<keyword evidence="4 6" id="KW-1133">Transmembrane helix</keyword>
<name>A0A3N6X268_9ACTN</name>
<evidence type="ECO:0000256" key="6">
    <source>
        <dbReference type="SAM" id="Phobius"/>
    </source>
</evidence>
<comment type="caution">
    <text evidence="8">The sequence shown here is derived from an EMBL/GenBank/DDBJ whole genome shotgun (WGS) entry which is preliminary data.</text>
</comment>
<comment type="subcellular location">
    <subcellularLocation>
        <location evidence="1">Cell membrane</location>
        <topology evidence="1">Multi-pass membrane protein</topology>
    </subcellularLocation>
</comment>
<evidence type="ECO:0000256" key="5">
    <source>
        <dbReference type="ARBA" id="ARBA00023136"/>
    </source>
</evidence>
<feature type="transmembrane region" description="Helical" evidence="6">
    <location>
        <begin position="100"/>
        <end position="121"/>
    </location>
</feature>
<dbReference type="SUPFAM" id="SSF103473">
    <property type="entry name" value="MFS general substrate transporter"/>
    <property type="match status" value="1"/>
</dbReference>